<sequence length="130" mass="12933">MTCQQCREVVSASLDGEAGAAERAAADAHLAGCAACRAYELEAGSVARLARVRPAEHVPDIAGALLASLGIVEREPQRVPAAPELSCLPGGCCDSAATDAEEAGSVCGCLATCGCGCQDGAPCRCGIRAA</sequence>
<dbReference type="EMBL" id="JAGINU010000001">
    <property type="protein sequence ID" value="MBP2367010.1"/>
    <property type="molecule type" value="Genomic_DNA"/>
</dbReference>
<evidence type="ECO:0000256" key="2">
    <source>
        <dbReference type="ARBA" id="ARBA00023163"/>
    </source>
</evidence>
<dbReference type="RefSeq" id="WP_210027104.1">
    <property type="nucleotide sequence ID" value="NZ_JAGINU010000001.1"/>
</dbReference>
<keyword evidence="1" id="KW-0805">Transcription regulation</keyword>
<dbReference type="Pfam" id="PF13490">
    <property type="entry name" value="zf-HC2"/>
    <property type="match status" value="1"/>
</dbReference>
<organism evidence="4 5">
    <name type="scientific">Pseudonocardia parietis</name>
    <dbReference type="NCBI Taxonomy" id="570936"/>
    <lineage>
        <taxon>Bacteria</taxon>
        <taxon>Bacillati</taxon>
        <taxon>Actinomycetota</taxon>
        <taxon>Actinomycetes</taxon>
        <taxon>Pseudonocardiales</taxon>
        <taxon>Pseudonocardiaceae</taxon>
        <taxon>Pseudonocardia</taxon>
    </lineage>
</organism>
<evidence type="ECO:0000256" key="1">
    <source>
        <dbReference type="ARBA" id="ARBA00023015"/>
    </source>
</evidence>
<evidence type="ECO:0000313" key="4">
    <source>
        <dbReference type="EMBL" id="MBP2367010.1"/>
    </source>
</evidence>
<feature type="domain" description="Putative zinc-finger" evidence="3">
    <location>
        <begin position="3"/>
        <end position="37"/>
    </location>
</feature>
<proteinExistence type="predicted"/>
<accession>A0ABS4VSV7</accession>
<protein>
    <recommendedName>
        <fullName evidence="3">Putative zinc-finger domain-containing protein</fullName>
    </recommendedName>
</protein>
<reference evidence="4 5" key="1">
    <citation type="submission" date="2021-03" db="EMBL/GenBank/DDBJ databases">
        <title>Sequencing the genomes of 1000 actinobacteria strains.</title>
        <authorList>
            <person name="Klenk H.-P."/>
        </authorList>
    </citation>
    <scope>NUCLEOTIDE SEQUENCE [LARGE SCALE GENOMIC DNA]</scope>
    <source>
        <strain evidence="4 5">DSM 45256</strain>
    </source>
</reference>
<dbReference type="Gene3D" id="1.10.10.1320">
    <property type="entry name" value="Anti-sigma factor, zinc-finger domain"/>
    <property type="match status" value="1"/>
</dbReference>
<dbReference type="InterPro" id="IPR041916">
    <property type="entry name" value="Anti_sigma_zinc_sf"/>
</dbReference>
<evidence type="ECO:0000259" key="3">
    <source>
        <dbReference type="Pfam" id="PF13490"/>
    </source>
</evidence>
<name>A0ABS4VSV7_9PSEU</name>
<comment type="caution">
    <text evidence="4">The sequence shown here is derived from an EMBL/GenBank/DDBJ whole genome shotgun (WGS) entry which is preliminary data.</text>
</comment>
<keyword evidence="5" id="KW-1185">Reference proteome</keyword>
<dbReference type="Proteomes" id="UP001519295">
    <property type="component" value="Unassembled WGS sequence"/>
</dbReference>
<evidence type="ECO:0000313" key="5">
    <source>
        <dbReference type="Proteomes" id="UP001519295"/>
    </source>
</evidence>
<keyword evidence="2" id="KW-0804">Transcription</keyword>
<gene>
    <name evidence="4" type="ORF">JOF36_002706</name>
</gene>
<dbReference type="InterPro" id="IPR027383">
    <property type="entry name" value="Znf_put"/>
</dbReference>